<proteinExistence type="predicted"/>
<reference evidence="1 2" key="1">
    <citation type="submission" date="2021-06" db="EMBL/GenBank/DDBJ databases">
        <title>Caerostris extrusa draft genome.</title>
        <authorList>
            <person name="Kono N."/>
            <person name="Arakawa K."/>
        </authorList>
    </citation>
    <scope>NUCLEOTIDE SEQUENCE [LARGE SCALE GENOMIC DNA]</scope>
</reference>
<name>A0AAV4MXG7_CAEEX</name>
<organism evidence="1 2">
    <name type="scientific">Caerostris extrusa</name>
    <name type="common">Bark spider</name>
    <name type="synonym">Caerostris bankana</name>
    <dbReference type="NCBI Taxonomy" id="172846"/>
    <lineage>
        <taxon>Eukaryota</taxon>
        <taxon>Metazoa</taxon>
        <taxon>Ecdysozoa</taxon>
        <taxon>Arthropoda</taxon>
        <taxon>Chelicerata</taxon>
        <taxon>Arachnida</taxon>
        <taxon>Araneae</taxon>
        <taxon>Araneomorphae</taxon>
        <taxon>Entelegynae</taxon>
        <taxon>Araneoidea</taxon>
        <taxon>Araneidae</taxon>
        <taxon>Caerostris</taxon>
    </lineage>
</organism>
<evidence type="ECO:0000313" key="2">
    <source>
        <dbReference type="Proteomes" id="UP001054945"/>
    </source>
</evidence>
<dbReference type="Proteomes" id="UP001054945">
    <property type="component" value="Unassembled WGS sequence"/>
</dbReference>
<dbReference type="AlphaFoldDB" id="A0AAV4MXG7"/>
<sequence>MSMLRISQFLPLDVSPAFDLQLCLKIIFVKSLENSLVDPWAFKSPFQTSQELQNGQALHNSCLQMSYLFLPIQKGIKHISKIAPVDQFFSMQQSHLDRRVAFFHHTIPQDHQQSCVYVRAKTFGESLIRILKRIGDVEKQFEAKTRSSLFTSNGRKPLGNKVLNPDKHIAASFQIL</sequence>
<comment type="caution">
    <text evidence="1">The sequence shown here is derived from an EMBL/GenBank/DDBJ whole genome shotgun (WGS) entry which is preliminary data.</text>
</comment>
<protein>
    <submittedName>
        <fullName evidence="1">Uncharacterized protein</fullName>
    </submittedName>
</protein>
<keyword evidence="2" id="KW-1185">Reference proteome</keyword>
<evidence type="ECO:0000313" key="1">
    <source>
        <dbReference type="EMBL" id="GIX77083.1"/>
    </source>
</evidence>
<accession>A0AAV4MXG7</accession>
<dbReference type="EMBL" id="BPLR01002717">
    <property type="protein sequence ID" value="GIX77083.1"/>
    <property type="molecule type" value="Genomic_DNA"/>
</dbReference>
<gene>
    <name evidence="1" type="ORF">CEXT_629121</name>
</gene>